<proteinExistence type="predicted"/>
<feature type="transmembrane region" description="Helical" evidence="2">
    <location>
        <begin position="94"/>
        <end position="115"/>
    </location>
</feature>
<reference evidence="3 4" key="1">
    <citation type="submission" date="2018-03" db="EMBL/GenBank/DDBJ databases">
        <title>Genomic Encyclopedia of Archaeal and Bacterial Type Strains, Phase II (KMG-II): from individual species to whole genera.</title>
        <authorList>
            <person name="Goeker M."/>
        </authorList>
    </citation>
    <scope>NUCLEOTIDE SEQUENCE [LARGE SCALE GENOMIC DNA]</scope>
    <source>
        <strain evidence="3 4">DSM 45312</strain>
    </source>
</reference>
<keyword evidence="2" id="KW-0472">Membrane</keyword>
<accession>A0A2P8CT07</accession>
<evidence type="ECO:0000313" key="3">
    <source>
        <dbReference type="EMBL" id="PSK88098.1"/>
    </source>
</evidence>
<keyword evidence="2" id="KW-0812">Transmembrane</keyword>
<dbReference type="Proteomes" id="UP000240542">
    <property type="component" value="Unassembled WGS sequence"/>
</dbReference>
<sequence length="146" mass="14948">MGKVRIVTRAIGMRRRSAPRVLLLALLVLAQFLCSVCHTSVAAADTPPAVAHAAPAHGPAEPPETGPVPHGTGGAESTLLCHGDGDSSADQRAAAGQVLVLLGVGAAVLAAFRIAPRRPHSWLVRAVPAPARSGARLLVSLCIQRV</sequence>
<evidence type="ECO:0000313" key="4">
    <source>
        <dbReference type="Proteomes" id="UP000240542"/>
    </source>
</evidence>
<gene>
    <name evidence="3" type="ORF">CLV63_13060</name>
</gene>
<protein>
    <submittedName>
        <fullName evidence="3">Uncharacterized protein</fullName>
    </submittedName>
</protein>
<name>A0A2P8CT07_9ACTN</name>
<keyword evidence="2" id="KW-1133">Transmembrane helix</keyword>
<comment type="caution">
    <text evidence="3">The sequence shown here is derived from an EMBL/GenBank/DDBJ whole genome shotgun (WGS) entry which is preliminary data.</text>
</comment>
<keyword evidence="4" id="KW-1185">Reference proteome</keyword>
<dbReference type="AlphaFoldDB" id="A0A2P8CT07"/>
<feature type="region of interest" description="Disordered" evidence="1">
    <location>
        <begin position="51"/>
        <end position="86"/>
    </location>
</feature>
<organism evidence="3 4">
    <name type="scientific">Murinocardiopsis flavida</name>
    <dbReference type="NCBI Taxonomy" id="645275"/>
    <lineage>
        <taxon>Bacteria</taxon>
        <taxon>Bacillati</taxon>
        <taxon>Actinomycetota</taxon>
        <taxon>Actinomycetes</taxon>
        <taxon>Streptosporangiales</taxon>
        <taxon>Nocardiopsidaceae</taxon>
        <taxon>Murinocardiopsis</taxon>
    </lineage>
</organism>
<evidence type="ECO:0000256" key="1">
    <source>
        <dbReference type="SAM" id="MobiDB-lite"/>
    </source>
</evidence>
<dbReference type="EMBL" id="PYGA01000030">
    <property type="protein sequence ID" value="PSK88098.1"/>
    <property type="molecule type" value="Genomic_DNA"/>
</dbReference>
<evidence type="ECO:0000256" key="2">
    <source>
        <dbReference type="SAM" id="Phobius"/>
    </source>
</evidence>